<dbReference type="GO" id="GO:0034993">
    <property type="term" value="C:meiotic nuclear membrane microtubule tethering complex"/>
    <property type="evidence" value="ECO:0007669"/>
    <property type="project" value="InterPro"/>
</dbReference>
<feature type="coiled-coil region" evidence="1">
    <location>
        <begin position="126"/>
        <end position="240"/>
    </location>
</feature>
<organism evidence="4 5">
    <name type="scientific">Ovis ammon polii</name>
    <dbReference type="NCBI Taxonomy" id="230172"/>
    <lineage>
        <taxon>Eukaryota</taxon>
        <taxon>Metazoa</taxon>
        <taxon>Chordata</taxon>
        <taxon>Craniata</taxon>
        <taxon>Vertebrata</taxon>
        <taxon>Euteleostomi</taxon>
        <taxon>Mammalia</taxon>
        <taxon>Eutheria</taxon>
        <taxon>Laurasiatheria</taxon>
        <taxon>Artiodactyla</taxon>
        <taxon>Ruminantia</taxon>
        <taxon>Pecora</taxon>
        <taxon>Bovidae</taxon>
        <taxon>Caprinae</taxon>
        <taxon>Ovis</taxon>
    </lineage>
</organism>
<feature type="domain" description="Protein KASH5 EF-hand-like" evidence="2">
    <location>
        <begin position="42"/>
        <end position="109"/>
    </location>
</feature>
<name>A0AAD4TYL7_OVIAM</name>
<accession>A0AAD4TYL7</accession>
<evidence type="ECO:0000256" key="1">
    <source>
        <dbReference type="SAM" id="Coils"/>
    </source>
</evidence>
<evidence type="ECO:0000313" key="4">
    <source>
        <dbReference type="EMBL" id="KAI4534809.1"/>
    </source>
</evidence>
<dbReference type="InterPro" id="IPR039508">
    <property type="entry name" value="KASH5_EF-hand-like_dom"/>
</dbReference>
<sequence>MGVEDVETGRWAGPLVSSVYLWDQAEDGSLGTLLSLEEQILNSTFEACDPQRTGTVAVTHLLAYLEAVTGQGPQDARLQTLACSLDPNGEGPQATVDLDTFLVVMRDWITACQLDGPATADLLSSLEDLELSNRRLAGENAKLQRSVETAEEGSARLGEEISALRKQLRSTQQALQFARGMDEELEDLKTLAKSLEEQNRSLLAQARHTEKEQQRLVAEMETLQEENGKLLAERDGVKRRSEELASEKDILKVAPLPSALTISYLPEARF</sequence>
<dbReference type="GO" id="GO:0000800">
    <property type="term" value="C:lateral element"/>
    <property type="evidence" value="ECO:0007669"/>
    <property type="project" value="TreeGrafter"/>
</dbReference>
<dbReference type="AlphaFoldDB" id="A0AAD4TYL7"/>
<reference evidence="4" key="1">
    <citation type="submission" date="2022-03" db="EMBL/GenBank/DDBJ databases">
        <title>Genomic analyses of argali, domestic sheep and their hybrids provide insights into chromosomal evolution, heterosis and genetic basis of agronomic traits.</title>
        <authorList>
            <person name="Li M."/>
        </authorList>
    </citation>
    <scope>NUCLEOTIDE SEQUENCE</scope>
    <source>
        <strain evidence="4">CAU-MHL-2022a</strain>
        <tissue evidence="4">Skin</tissue>
    </source>
</reference>
<keyword evidence="5" id="KW-1185">Reference proteome</keyword>
<dbReference type="GO" id="GO:0051225">
    <property type="term" value="P:spindle assembly"/>
    <property type="evidence" value="ECO:0007669"/>
    <property type="project" value="TreeGrafter"/>
</dbReference>
<dbReference type="GO" id="GO:0000781">
    <property type="term" value="C:chromosome, telomeric region"/>
    <property type="evidence" value="ECO:0007669"/>
    <property type="project" value="TreeGrafter"/>
</dbReference>
<dbReference type="InterPro" id="IPR028170">
    <property type="entry name" value="KASH5"/>
</dbReference>
<proteinExistence type="predicted"/>
<dbReference type="GO" id="GO:0007015">
    <property type="term" value="P:actin filament organization"/>
    <property type="evidence" value="ECO:0007669"/>
    <property type="project" value="TreeGrafter"/>
</dbReference>
<dbReference type="GO" id="GO:0007129">
    <property type="term" value="P:homologous chromosome pairing at meiosis"/>
    <property type="evidence" value="ECO:0007669"/>
    <property type="project" value="TreeGrafter"/>
</dbReference>
<dbReference type="PANTHER" id="PTHR47300:SF1">
    <property type="entry name" value="PROTEIN KASH5"/>
    <property type="match status" value="1"/>
</dbReference>
<evidence type="ECO:0000313" key="5">
    <source>
        <dbReference type="Proteomes" id="UP001214576"/>
    </source>
</evidence>
<evidence type="ECO:0008006" key="6">
    <source>
        <dbReference type="Google" id="ProtNLM"/>
    </source>
</evidence>
<dbReference type="InterPro" id="IPR028168">
    <property type="entry name" value="KASH5_CC"/>
</dbReference>
<dbReference type="GO" id="GO:0090220">
    <property type="term" value="P:chromosome localization to nuclear envelope involved in homologous chromosome segregation"/>
    <property type="evidence" value="ECO:0007669"/>
    <property type="project" value="TreeGrafter"/>
</dbReference>
<dbReference type="Pfam" id="PF14662">
    <property type="entry name" value="KASH_CCD"/>
    <property type="match status" value="1"/>
</dbReference>
<evidence type="ECO:0000259" key="3">
    <source>
        <dbReference type="Pfam" id="PF14662"/>
    </source>
</evidence>
<evidence type="ECO:0000259" key="2">
    <source>
        <dbReference type="Pfam" id="PF14658"/>
    </source>
</evidence>
<feature type="domain" description="KASH5-like coiled-coil" evidence="3">
    <location>
        <begin position="118"/>
        <end position="252"/>
    </location>
</feature>
<protein>
    <recommendedName>
        <fullName evidence="6">Coiled-coil domain containing 155</fullName>
    </recommendedName>
</protein>
<dbReference type="Pfam" id="PF14658">
    <property type="entry name" value="EF-hand_9"/>
    <property type="match status" value="1"/>
</dbReference>
<dbReference type="GO" id="GO:0051653">
    <property type="term" value="P:spindle localization"/>
    <property type="evidence" value="ECO:0007669"/>
    <property type="project" value="TreeGrafter"/>
</dbReference>
<comment type="caution">
    <text evidence="4">The sequence shown here is derived from an EMBL/GenBank/DDBJ whole genome shotgun (WGS) entry which is preliminary data.</text>
</comment>
<dbReference type="GO" id="GO:0005640">
    <property type="term" value="C:nuclear outer membrane"/>
    <property type="evidence" value="ECO:0007669"/>
    <property type="project" value="TreeGrafter"/>
</dbReference>
<dbReference type="PANTHER" id="PTHR47300">
    <property type="entry name" value="PROTEIN KASH5"/>
    <property type="match status" value="1"/>
</dbReference>
<dbReference type="Proteomes" id="UP001214576">
    <property type="component" value="Unassembled WGS sequence"/>
</dbReference>
<dbReference type="GO" id="GO:0070840">
    <property type="term" value="F:dynein complex binding"/>
    <property type="evidence" value="ECO:0007669"/>
    <property type="project" value="TreeGrafter"/>
</dbReference>
<dbReference type="GO" id="GO:0090619">
    <property type="term" value="C:meiotic spindle pole"/>
    <property type="evidence" value="ECO:0007669"/>
    <property type="project" value="TreeGrafter"/>
</dbReference>
<gene>
    <name evidence="4" type="ORF">MG293_015669</name>
</gene>
<dbReference type="EMBL" id="JAKZEL010000019">
    <property type="protein sequence ID" value="KAI4534809.1"/>
    <property type="molecule type" value="Genomic_DNA"/>
</dbReference>
<dbReference type="GO" id="GO:0034397">
    <property type="term" value="P:telomere localization"/>
    <property type="evidence" value="ECO:0007669"/>
    <property type="project" value="InterPro"/>
</dbReference>
<keyword evidence="1" id="KW-0175">Coiled coil</keyword>